<name>A0AB33IYR8_9BACT</name>
<dbReference type="InterPro" id="IPR029060">
    <property type="entry name" value="PIN-like_dom_sf"/>
</dbReference>
<dbReference type="SMART" id="SM00670">
    <property type="entry name" value="PINc"/>
    <property type="match status" value="1"/>
</dbReference>
<reference evidence="2" key="1">
    <citation type="submission" date="2024-07" db="EMBL/GenBank/DDBJ databases">
        <title>Complete genome sequence of Prevotella sp. YM-2024 GTC17254.</title>
        <authorList>
            <person name="Hayashi M."/>
            <person name="Muto Y."/>
            <person name="Tanaka K."/>
            <person name="Niwa H."/>
        </authorList>
    </citation>
    <scope>NUCLEOTIDE SEQUENCE</scope>
    <source>
        <strain evidence="2">GTC17254</strain>
    </source>
</reference>
<dbReference type="AlphaFoldDB" id="A0AB33IYR8"/>
<dbReference type="Pfam" id="PF13470">
    <property type="entry name" value="PIN_3"/>
    <property type="match status" value="1"/>
</dbReference>
<dbReference type="Gene3D" id="3.40.50.1010">
    <property type="entry name" value="5'-nuclease"/>
    <property type="match status" value="1"/>
</dbReference>
<evidence type="ECO:0000313" key="2">
    <source>
        <dbReference type="EMBL" id="BFO73727.1"/>
    </source>
</evidence>
<dbReference type="InterPro" id="IPR002716">
    <property type="entry name" value="PIN_dom"/>
</dbReference>
<proteinExistence type="predicted"/>
<dbReference type="EMBL" id="AP035786">
    <property type="protein sequence ID" value="BFO73727.1"/>
    <property type="molecule type" value="Genomic_DNA"/>
</dbReference>
<organism evidence="2">
    <name type="scientific">Prevotella sp. GTC17254</name>
    <dbReference type="NCBI Taxonomy" id="3236794"/>
    <lineage>
        <taxon>Bacteria</taxon>
        <taxon>Pseudomonadati</taxon>
        <taxon>Bacteroidota</taxon>
        <taxon>Bacteroidia</taxon>
        <taxon>Bacteroidales</taxon>
        <taxon>Prevotellaceae</taxon>
        <taxon>Prevotella</taxon>
    </lineage>
</organism>
<sequence length="138" mass="16304">MKERIVLDTNCLILSLPPKSRYHKTWEAIIRGQYVLCVSNEILEEYEEIISRFWGKDIADYVMNIIINNTTTYFMDPFFKYKLIDADPDDNKFVDCAITSNARYIVTEDRHFDVLRQIDFPKVDVIGIDEFLHEVENA</sequence>
<feature type="domain" description="PIN" evidence="1">
    <location>
        <begin position="3"/>
        <end position="114"/>
    </location>
</feature>
<dbReference type="SUPFAM" id="SSF88723">
    <property type="entry name" value="PIN domain-like"/>
    <property type="match status" value="1"/>
</dbReference>
<accession>A0AB33IYR8</accession>
<dbReference type="PANTHER" id="PTHR34610">
    <property type="entry name" value="SSL7007 PROTEIN"/>
    <property type="match status" value="1"/>
</dbReference>
<evidence type="ECO:0000259" key="1">
    <source>
        <dbReference type="SMART" id="SM00670"/>
    </source>
</evidence>
<dbReference type="NCBIfam" id="TIGR00305">
    <property type="entry name" value="putative toxin-antitoxin system toxin component, PIN family"/>
    <property type="match status" value="1"/>
</dbReference>
<dbReference type="PANTHER" id="PTHR34610:SF3">
    <property type="entry name" value="SSL7007 PROTEIN"/>
    <property type="match status" value="1"/>
</dbReference>
<gene>
    <name evidence="2" type="ORF">GTC17254_13240</name>
</gene>
<protein>
    <recommendedName>
        <fullName evidence="1">PIN domain-containing protein</fullName>
    </recommendedName>
</protein>
<dbReference type="InterPro" id="IPR002850">
    <property type="entry name" value="PIN_toxin-like"/>
</dbReference>